<evidence type="ECO:0000313" key="3">
    <source>
        <dbReference type="Proteomes" id="UP000325081"/>
    </source>
</evidence>
<organism evidence="2 3">
    <name type="scientific">Striga asiatica</name>
    <name type="common">Asiatic witchweed</name>
    <name type="synonym">Buchnera asiatica</name>
    <dbReference type="NCBI Taxonomy" id="4170"/>
    <lineage>
        <taxon>Eukaryota</taxon>
        <taxon>Viridiplantae</taxon>
        <taxon>Streptophyta</taxon>
        <taxon>Embryophyta</taxon>
        <taxon>Tracheophyta</taxon>
        <taxon>Spermatophyta</taxon>
        <taxon>Magnoliopsida</taxon>
        <taxon>eudicotyledons</taxon>
        <taxon>Gunneridae</taxon>
        <taxon>Pentapetalae</taxon>
        <taxon>asterids</taxon>
        <taxon>lamiids</taxon>
        <taxon>Lamiales</taxon>
        <taxon>Orobanchaceae</taxon>
        <taxon>Buchnereae</taxon>
        <taxon>Striga</taxon>
    </lineage>
</organism>
<reference evidence="3" key="1">
    <citation type="journal article" date="2019" name="Curr. Biol.">
        <title>Genome Sequence of Striga asiatica Provides Insight into the Evolution of Plant Parasitism.</title>
        <authorList>
            <person name="Yoshida S."/>
            <person name="Kim S."/>
            <person name="Wafula E.K."/>
            <person name="Tanskanen J."/>
            <person name="Kim Y.M."/>
            <person name="Honaas L."/>
            <person name="Yang Z."/>
            <person name="Spallek T."/>
            <person name="Conn C.E."/>
            <person name="Ichihashi Y."/>
            <person name="Cheong K."/>
            <person name="Cui S."/>
            <person name="Der J.P."/>
            <person name="Gundlach H."/>
            <person name="Jiao Y."/>
            <person name="Hori C."/>
            <person name="Ishida J.K."/>
            <person name="Kasahara H."/>
            <person name="Kiba T."/>
            <person name="Kim M.S."/>
            <person name="Koo N."/>
            <person name="Laohavisit A."/>
            <person name="Lee Y.H."/>
            <person name="Lumba S."/>
            <person name="McCourt P."/>
            <person name="Mortimer J.C."/>
            <person name="Mutuku J.M."/>
            <person name="Nomura T."/>
            <person name="Sasaki-Sekimoto Y."/>
            <person name="Seto Y."/>
            <person name="Wang Y."/>
            <person name="Wakatake T."/>
            <person name="Sakakibara H."/>
            <person name="Demura T."/>
            <person name="Yamaguchi S."/>
            <person name="Yoneyama K."/>
            <person name="Manabe R.I."/>
            <person name="Nelson D.C."/>
            <person name="Schulman A.H."/>
            <person name="Timko M.P."/>
            <person name="dePamphilis C.W."/>
            <person name="Choi D."/>
            <person name="Shirasu K."/>
        </authorList>
    </citation>
    <scope>NUCLEOTIDE SEQUENCE [LARGE SCALE GENOMIC DNA]</scope>
    <source>
        <strain evidence="3">cv. UVA1</strain>
    </source>
</reference>
<dbReference type="OrthoDB" id="1917522at2759"/>
<evidence type="ECO:0000256" key="1">
    <source>
        <dbReference type="SAM" id="MobiDB-lite"/>
    </source>
</evidence>
<feature type="region of interest" description="Disordered" evidence="1">
    <location>
        <begin position="1"/>
        <end position="62"/>
    </location>
</feature>
<gene>
    <name evidence="2" type="ORF">STAS_31469</name>
</gene>
<evidence type="ECO:0000313" key="2">
    <source>
        <dbReference type="EMBL" id="GER53916.1"/>
    </source>
</evidence>
<keyword evidence="3" id="KW-1185">Reference proteome</keyword>
<proteinExistence type="predicted"/>
<feature type="compositionally biased region" description="Low complexity" evidence="1">
    <location>
        <begin position="1"/>
        <end position="11"/>
    </location>
</feature>
<dbReference type="Proteomes" id="UP000325081">
    <property type="component" value="Unassembled WGS sequence"/>
</dbReference>
<comment type="caution">
    <text evidence="2">The sequence shown here is derived from an EMBL/GenBank/DDBJ whole genome shotgun (WGS) entry which is preliminary data.</text>
</comment>
<protein>
    <submittedName>
        <fullName evidence="2">PRP38 family protein</fullName>
    </submittedName>
</protein>
<name>A0A5A7R8Z1_STRAF</name>
<dbReference type="EMBL" id="BKCP01010848">
    <property type="protein sequence ID" value="GER53916.1"/>
    <property type="molecule type" value="Genomic_DNA"/>
</dbReference>
<dbReference type="AlphaFoldDB" id="A0A5A7R8Z1"/>
<sequence length="169" mass="17880">MATSIITAASSADHHHHRRAASPGPHEHGRRGAAPPRRGPGRRKGRNGGDGGPRRRGMGVEKLEKLMMQDRWRKAAEAGQFPDPVSDTAGYGSPAGFKYGGGSDQIGSGAAGSCYSEHCTACHKKKKFDSGDYGILGVNSEEAHERLNIGTKMTLGTGFANSGKQQIKL</sequence>
<accession>A0A5A7R8Z1</accession>